<evidence type="ECO:0000313" key="1">
    <source>
        <dbReference type="EMBL" id="KKN49176.1"/>
    </source>
</evidence>
<proteinExistence type="predicted"/>
<reference evidence="1" key="1">
    <citation type="journal article" date="2015" name="Nature">
        <title>Complex archaea that bridge the gap between prokaryotes and eukaryotes.</title>
        <authorList>
            <person name="Spang A."/>
            <person name="Saw J.H."/>
            <person name="Jorgensen S.L."/>
            <person name="Zaremba-Niedzwiedzka K."/>
            <person name="Martijn J."/>
            <person name="Lind A.E."/>
            <person name="van Eijk R."/>
            <person name="Schleper C."/>
            <person name="Guy L."/>
            <person name="Ettema T.J."/>
        </authorList>
    </citation>
    <scope>NUCLEOTIDE SEQUENCE</scope>
</reference>
<organism evidence="1">
    <name type="scientific">marine sediment metagenome</name>
    <dbReference type="NCBI Taxonomy" id="412755"/>
    <lineage>
        <taxon>unclassified sequences</taxon>
        <taxon>metagenomes</taxon>
        <taxon>ecological metagenomes</taxon>
    </lineage>
</organism>
<dbReference type="AlphaFoldDB" id="A0A0F9TJK3"/>
<comment type="caution">
    <text evidence="1">The sequence shown here is derived from an EMBL/GenBank/DDBJ whole genome shotgun (WGS) entry which is preliminary data.</text>
</comment>
<protein>
    <recommendedName>
        <fullName evidence="2">GTPase</fullName>
    </recommendedName>
</protein>
<accession>A0A0F9TJK3</accession>
<evidence type="ECO:0008006" key="2">
    <source>
        <dbReference type="Google" id="ProtNLM"/>
    </source>
</evidence>
<name>A0A0F9TJK3_9ZZZZ</name>
<sequence>MRYELSSEERSCVIIMSEEKKVVFIYNADSGVVNTVKDWWHKLLRPSTYSCNLCVQTFSAFGMKKDWKEFINKLNVPVEFLKKDKFSLEFLHRDEFKEKYDIPDAKFPSAYIHSNSKLKLLISQDEMNSVKTLDKLMELVNQKIEEEGL</sequence>
<gene>
    <name evidence="1" type="ORF">LCGC14_0645560</name>
</gene>
<dbReference type="EMBL" id="LAZR01001180">
    <property type="protein sequence ID" value="KKN49176.1"/>
    <property type="molecule type" value="Genomic_DNA"/>
</dbReference>